<keyword evidence="2" id="KW-1185">Reference proteome</keyword>
<proteinExistence type="predicted"/>
<dbReference type="Proteomes" id="UP000593567">
    <property type="component" value="Unassembled WGS sequence"/>
</dbReference>
<reference evidence="1" key="1">
    <citation type="submission" date="2020-06" db="EMBL/GenBank/DDBJ databases">
        <title>Draft genome of Bugula neritina, a colonial animal packing powerful symbionts and potential medicines.</title>
        <authorList>
            <person name="Rayko M."/>
        </authorList>
    </citation>
    <scope>NUCLEOTIDE SEQUENCE [LARGE SCALE GENOMIC DNA]</scope>
    <source>
        <strain evidence="1">Kwan_BN1</strain>
    </source>
</reference>
<evidence type="ECO:0000313" key="1">
    <source>
        <dbReference type="EMBL" id="KAF6032110.1"/>
    </source>
</evidence>
<comment type="caution">
    <text evidence="1">The sequence shown here is derived from an EMBL/GenBank/DDBJ whole genome shotgun (WGS) entry which is preliminary data.</text>
</comment>
<dbReference type="AlphaFoldDB" id="A0A7J7K0F0"/>
<organism evidence="1 2">
    <name type="scientific">Bugula neritina</name>
    <name type="common">Brown bryozoan</name>
    <name type="synonym">Sertularia neritina</name>
    <dbReference type="NCBI Taxonomy" id="10212"/>
    <lineage>
        <taxon>Eukaryota</taxon>
        <taxon>Metazoa</taxon>
        <taxon>Spiralia</taxon>
        <taxon>Lophotrochozoa</taxon>
        <taxon>Bryozoa</taxon>
        <taxon>Gymnolaemata</taxon>
        <taxon>Cheilostomatida</taxon>
        <taxon>Flustrina</taxon>
        <taxon>Buguloidea</taxon>
        <taxon>Bugulidae</taxon>
        <taxon>Bugula</taxon>
    </lineage>
</organism>
<dbReference type="EMBL" id="VXIV02001535">
    <property type="protein sequence ID" value="KAF6032110.1"/>
    <property type="molecule type" value="Genomic_DNA"/>
</dbReference>
<sequence length="67" mass="7684">MAEPYNTELVHQEWPFLCAMKAQGHPSSELVYPFHWLGVSAMQHRHSVAIRQFHSCLPSSALYLTLC</sequence>
<evidence type="ECO:0000313" key="2">
    <source>
        <dbReference type="Proteomes" id="UP000593567"/>
    </source>
</evidence>
<protein>
    <submittedName>
        <fullName evidence="1">Uncharacterized protein</fullName>
    </submittedName>
</protein>
<accession>A0A7J7K0F0</accession>
<name>A0A7J7K0F0_BUGNE</name>
<gene>
    <name evidence="1" type="ORF">EB796_009610</name>
</gene>